<comment type="caution">
    <text evidence="2">The sequence shown here is derived from an EMBL/GenBank/DDBJ whole genome shotgun (WGS) entry which is preliminary data.</text>
</comment>
<accession>A0A0E9MPJ9</accession>
<feature type="transmembrane region" description="Helical" evidence="1">
    <location>
        <begin position="195"/>
        <end position="211"/>
    </location>
</feature>
<evidence type="ECO:0000313" key="2">
    <source>
        <dbReference type="EMBL" id="GAO39050.1"/>
    </source>
</evidence>
<reference evidence="2 3" key="1">
    <citation type="submission" date="2015-04" db="EMBL/GenBank/DDBJ databases">
        <title>Whole genome shotgun sequence of Sphingomonas changbaiensis NBRC 104936.</title>
        <authorList>
            <person name="Katano-Makiyama Y."/>
            <person name="Hosoyama A."/>
            <person name="Hashimoto M."/>
            <person name="Noguchi M."/>
            <person name="Tsuchikane K."/>
            <person name="Ohji S."/>
            <person name="Yamazoe A."/>
            <person name="Ichikawa N."/>
            <person name="Kimura A."/>
            <person name="Fujita N."/>
        </authorList>
    </citation>
    <scope>NUCLEOTIDE SEQUENCE [LARGE SCALE GENOMIC DNA]</scope>
    <source>
        <strain evidence="2 3">NBRC 104936</strain>
    </source>
</reference>
<dbReference type="EMBL" id="BBWU01000025">
    <property type="protein sequence ID" value="GAO39050.1"/>
    <property type="molecule type" value="Genomic_DNA"/>
</dbReference>
<sequence>MVLFGAFWLFSLRKLSRRQIIVFGGLAGIGFIALHVVTRVLRSVSLLSLLNGDFTPIAEALADSQDLTGGDGSIGEGFVLAMQGVRDQAIVTAPLATITRLLLLPLPSTVVPFKPDDITYRLWRYGIESGYFDQDLYFRSLVESYSLGQNGSLHPILWGDALLNAGWLGCLIWPALFAALLIGLERLIMARPDRFLGRMSAAVGAPGLIYVVRGNVFIGVVIMLIPILFSLGLLQAKRIFAPRQTLTAT</sequence>
<feature type="transmembrane region" description="Helical" evidence="1">
    <location>
        <begin position="161"/>
        <end position="183"/>
    </location>
</feature>
<keyword evidence="3" id="KW-1185">Reference proteome</keyword>
<evidence type="ECO:0000256" key="1">
    <source>
        <dbReference type="SAM" id="Phobius"/>
    </source>
</evidence>
<protein>
    <submittedName>
        <fullName evidence="2">Uncharacterized protein</fullName>
    </submittedName>
</protein>
<evidence type="ECO:0000313" key="3">
    <source>
        <dbReference type="Proteomes" id="UP000033202"/>
    </source>
</evidence>
<gene>
    <name evidence="2" type="ORF">SCH01S_25_00300</name>
</gene>
<name>A0A0E9MPJ9_9SPHN</name>
<keyword evidence="1" id="KW-1133">Transmembrane helix</keyword>
<dbReference type="AlphaFoldDB" id="A0A0E9MPJ9"/>
<dbReference type="Proteomes" id="UP000033202">
    <property type="component" value="Unassembled WGS sequence"/>
</dbReference>
<feature type="transmembrane region" description="Helical" evidence="1">
    <location>
        <begin position="20"/>
        <end position="41"/>
    </location>
</feature>
<organism evidence="2 3">
    <name type="scientific">Sphingomonas changbaiensis NBRC 104936</name>
    <dbReference type="NCBI Taxonomy" id="1219043"/>
    <lineage>
        <taxon>Bacteria</taxon>
        <taxon>Pseudomonadati</taxon>
        <taxon>Pseudomonadota</taxon>
        <taxon>Alphaproteobacteria</taxon>
        <taxon>Sphingomonadales</taxon>
        <taxon>Sphingomonadaceae</taxon>
        <taxon>Sphingomonas</taxon>
    </lineage>
</organism>
<proteinExistence type="predicted"/>
<keyword evidence="1" id="KW-0472">Membrane</keyword>
<feature type="transmembrane region" description="Helical" evidence="1">
    <location>
        <begin position="217"/>
        <end position="234"/>
    </location>
</feature>
<keyword evidence="1" id="KW-0812">Transmembrane</keyword>